<protein>
    <submittedName>
        <fullName evidence="3">Uncharacterized protein</fullName>
    </submittedName>
</protein>
<accession>A0ABQ5S2V9</accession>
<dbReference type="InterPro" id="IPR006626">
    <property type="entry name" value="PbH1"/>
</dbReference>
<dbReference type="Proteomes" id="UP001165090">
    <property type="component" value="Unassembled WGS sequence"/>
</dbReference>
<feature type="transmembrane region" description="Helical" evidence="2">
    <location>
        <begin position="2976"/>
        <end position="2999"/>
    </location>
</feature>
<organism evidence="3 4">
    <name type="scientific">Volvox africanus</name>
    <dbReference type="NCBI Taxonomy" id="51714"/>
    <lineage>
        <taxon>Eukaryota</taxon>
        <taxon>Viridiplantae</taxon>
        <taxon>Chlorophyta</taxon>
        <taxon>core chlorophytes</taxon>
        <taxon>Chlorophyceae</taxon>
        <taxon>CS clade</taxon>
        <taxon>Chlamydomonadales</taxon>
        <taxon>Volvocaceae</taxon>
        <taxon>Volvox</taxon>
    </lineage>
</organism>
<evidence type="ECO:0000256" key="2">
    <source>
        <dbReference type="SAM" id="Phobius"/>
    </source>
</evidence>
<dbReference type="InterPro" id="IPR051246">
    <property type="entry name" value="WDR48"/>
</dbReference>
<evidence type="ECO:0000256" key="1">
    <source>
        <dbReference type="SAM" id="MobiDB-lite"/>
    </source>
</evidence>
<feature type="region of interest" description="Disordered" evidence="1">
    <location>
        <begin position="124"/>
        <end position="191"/>
    </location>
</feature>
<dbReference type="SUPFAM" id="SSF51126">
    <property type="entry name" value="Pectin lyase-like"/>
    <property type="match status" value="2"/>
</dbReference>
<feature type="compositionally biased region" description="Low complexity" evidence="1">
    <location>
        <begin position="2806"/>
        <end position="2817"/>
    </location>
</feature>
<keyword evidence="2" id="KW-0812">Transmembrane</keyword>
<feature type="region of interest" description="Disordered" evidence="1">
    <location>
        <begin position="1198"/>
        <end position="1223"/>
    </location>
</feature>
<gene>
    <name evidence="3" type="ORF">VaNZ11_006922</name>
</gene>
<dbReference type="SMART" id="SM00710">
    <property type="entry name" value="PbH1"/>
    <property type="match status" value="14"/>
</dbReference>
<sequence>MPIKCKVKPTIPTRTLIINIGKFYVNPCTMGWRQDRLLQSFWIVVFFNGVLQWSSSVYAAESILPGATVVCSITLTGEPKSTTSINTGAWMPAFFRIQCNSTGHSQTRVTIGLGEQLMRYAPPADGICGSPPSSPTSNAGSPPPYTSGTGAGGDAWRETHSTVSLPAPEGLTDSFDPLSPTSPISPPLIPPSVTPPPFPLMVGTECFVESLDEKDWGITFTDQIEHLELRDSVIQGAPLSYQPLIRCPNCKYVTLVNVTVRDLHGKNLSIDDSCKGRTVGALYFGGVQGAIVDQLTCVNVKGATDFACLWFGLTSTDVDSSNKTLSEAAFFRISNSAFMNNSITKGDCIEDDGSERFGFGSVVFYAIDAVAMLGSVEVFGTTMYDIEGGFGSAVSFVTRDGNLLHMDVFNISGSNFTHNKAAKHGGAVFINVRTSLDLLHVTQSSKIDNNTAGYNGNGGAFYIAPLIESLVVEGTSSVSANSADLSGGAFYFEKGIKNISILRGSNVSGNRAFENGGAFCIREANVNSISVEDNSHVDHNTVDVNVRLVSNGGGAFHLQDVSLKQFVLLNGSSMDNNMLIGTAATRRPGSGGALRVDGHLDTLVVRQNSSISNNTAGAGGGVFVARGIPGGIQVLEGSRIDNNSATGRDVDVQKPDGGGIMVTLDCPNVTVMDWSSISGNMAARGGGVFIGGGLQKLVVKRGSKMSRNFATQGGAAIGVGLLCDGSYMVTDLVEVSEESCICNNSASTPNNGSYYGAMYFGKTRVTSFTITNGSCVCGNKVAFGDGFGGAVYADNGFVNFTVCHNSGLSDNMGGNGGAVHFPDHNGQPVLSLERFELCNNSHMDGNQARTSGGALYMAGTVGQIIFSNSSISHNRANNTGGALALWSMFQSFSIGDALVYNNSVKFDEGGFLSCVMAPDDITTTSKSEVDDPTAADLSKYHLPSNGPFYFNIIRTNISGNTAMKDGGAIAFDLRIMMSNVYNDTLRAQLQKGQVLYIFITDTSWNDNWAQYGAGGALAFLSITPFIADEKRLASVLLGARINIKNSTFTTNRAGDNMKRFPPFKDISSLRGNGGAIFIRAEPYPLFSDSTKLSATQSSYIMYDDDRCDTVENGLIPGIDAFEDLFCWPRGSQACGILLDGVILAGNLATGGFGGGLLTAHCAAKIINSTFYNNSATLDGGGLAFMDYDLPTSLTTSIDPSISNNDRSNNNKDSSNTASPRYPQASNLLSTVSKEALQNVNMSKPLQRPWLFLHRTAFTRNTAADGGGAFLEVNTTAAVILDCILTDNIAVVEGGGVMLTGASNFSKVIGAFRGTHFMNNRAGTAGGGAAVRLAKSMAVAVLLDCTFEVNSATRGGGLFNSGVKGSSLLVWNCSIVDNNANYGGGVDLDYVYVNATAADFLPDFSNILVFLLPPAPPSPSPPPPPPPGGEVFIPKEALVHFLQCNVSGNRALVQGGGINMAADRADINRQTVLALLEQNTINFNDATRGGGIWFSATNSCMMRVSNCSVLDNTAQLEGGGAYSTTKCGGQLLVGNGSLWIGNSAGLYGGAIMVVSADDITGSNNTANVSGDSMSSTSSDNMLSKCSDVGLNVSDATVTDNSAGEGGGIFASNKTAIAIWGAVLRNNEAGGSGGAVAAVNCHLLKIFNSSIINNQAASSGGGIFTGKCAIFIMELGQLTHNQASTGGGIHIDGISAGLIDSPIAILSCVDLDQNTASVGFGQHIEAALSWISSSPSSAAASNLQSYQGYGGAIFVSGHVGVAVSNSTAGPENYANVGTVLATTQTCSSLGSHNETQFTSGPGTVVAQLAKFLAKEWLDAVTALSQAGNVGCSLLVLMGTKLPWSTQSSPPVNVQQQADRTRKPSQPSLIWLQDLRASSLLANCTPSSSSSSSSSNVSMTTDEQEEIAGLVRQRMGSTLTTTTPGSVNFPVEGYEDDQNLLSALIKLMQDCLSTPTPSPILAVPATHMRLISFNGVLLVPAKGGNGSSGSSGENPTQMPSNITCTACGPYLSSIDDGSTFRGKDIEVLIVRPDTFFNLRIQLYDGLGQPVTVEIPTFLVSLRILPNPADATSVSADDKFALLLKEGLSVINQTFATEHGVVSWTALEMLGWPGKYVLEATAVILGTSANPSSVQKVTNLQIHVELLPCEVGAELVQGISNGADAYSCSICRRDQVGLWTDRRLPLSKLLSSNLSDGAWQSSRAANKILTDRSTNGKESSCPSCCQACPTNAICPSGALLLPAPGYWHSAPNSPRMHRCPQSAACGKVDSFGDALDGFWSELLAKNFNTTILQNVILNITDPSYASIVGSSDLPAATTLQLLGSVLSTGNNNRSLLLAVCQQWWYKTFPPNRDNVLQQQYNIPRLTKEEELPCYLFNDDPSTSSIRPQGSSGNRSYLQLQCATGYTGHLCAACLPGYSLSVDFSCMKCPSLARTIVVGILAFWGTVALILLTTFSNMSLTRSAEMAAEELSSLDRLKTLITHVQYFIIITKLSIDYPPIITKYQSVLSSFVSMENFIAYSPSCLFEDLGSAGQAATQITFAFGAPCTATLVSLVLWTIRYLTANQAKLSRQNKAARRRTLRRGLRLVGVFNAQEESSVQPTRSCIAVMKQKWRMVSTSKLDHQVSVTADQDIPGGMPQQGGTAEISIQLVGSTTGVGSGAGAGAAVAVTSISAVAGVITPGAGADDREGGNSSTTAVGVHHQGVSQQLSPQPQQPLSPSFAGGGIDITATTTTTPTSLLPVASGASIGNMHQQATTCSSSTPMTPTGGPKIINAKLQQQPTAATPTSQISSLHSCLQVPPLATCTPTNATGSNTNVGSNVSSDERNENETPWPQQLTPSPFLSGPPLSPASEHVQDAVHCVDSEGSRGDQGEQRSIKDPEQLGWFRAMWYQLRHATVNPLRLLLFADQSVTLSQQLGVVAIVASFILYPSLCQISLGIFACYIIDPASGAFKENQKATWSHGYWVRNMQQECYAGVHKRVYVPIGIATVLLFCFCPPIIYLILTARCRRNFNNIRIRIQYGFLYQQYNLDIFLYQFHQHYRHGWIQVPHLVPLRNWF</sequence>
<dbReference type="EMBL" id="BSDZ01000016">
    <property type="protein sequence ID" value="GLI63818.1"/>
    <property type="molecule type" value="Genomic_DNA"/>
</dbReference>
<name>A0ABQ5S2V9_9CHLO</name>
<reference evidence="3 4" key="1">
    <citation type="journal article" date="2023" name="IScience">
        <title>Expanded male sex-determining region conserved during the evolution of homothallism in the green alga Volvox.</title>
        <authorList>
            <person name="Yamamoto K."/>
            <person name="Matsuzaki R."/>
            <person name="Mahakham W."/>
            <person name="Heman W."/>
            <person name="Sekimoto H."/>
            <person name="Kawachi M."/>
            <person name="Minakuchi Y."/>
            <person name="Toyoda A."/>
            <person name="Nozaki H."/>
        </authorList>
    </citation>
    <scope>NUCLEOTIDE SEQUENCE [LARGE SCALE GENOMIC DNA]</scope>
    <source>
        <strain evidence="3 4">NIES-4468</strain>
    </source>
</reference>
<comment type="caution">
    <text evidence="3">The sequence shown here is derived from an EMBL/GenBank/DDBJ whole genome shotgun (WGS) entry which is preliminary data.</text>
</comment>
<feature type="region of interest" description="Disordered" evidence="1">
    <location>
        <begin position="1880"/>
        <end position="1901"/>
    </location>
</feature>
<feature type="transmembrane region" description="Helical" evidence="2">
    <location>
        <begin position="2427"/>
        <end position="2447"/>
    </location>
</feature>
<feature type="compositionally biased region" description="Low complexity" evidence="1">
    <location>
        <begin position="1198"/>
        <end position="1215"/>
    </location>
</feature>
<feature type="region of interest" description="Disordered" evidence="1">
    <location>
        <begin position="2799"/>
        <end position="2850"/>
    </location>
</feature>
<dbReference type="InterPro" id="IPR011050">
    <property type="entry name" value="Pectin_lyase_fold/virulence"/>
</dbReference>
<proteinExistence type="predicted"/>
<keyword evidence="4" id="KW-1185">Reference proteome</keyword>
<dbReference type="PANTHER" id="PTHR19862">
    <property type="entry name" value="WD REPEAT-CONTAINING PROTEIN 48"/>
    <property type="match status" value="1"/>
</dbReference>
<keyword evidence="2" id="KW-0472">Membrane</keyword>
<evidence type="ECO:0000313" key="4">
    <source>
        <dbReference type="Proteomes" id="UP001165090"/>
    </source>
</evidence>
<keyword evidence="2" id="KW-1133">Transmembrane helix</keyword>
<feature type="transmembrane region" description="Helical" evidence="2">
    <location>
        <begin position="2534"/>
        <end position="2554"/>
    </location>
</feature>
<evidence type="ECO:0000313" key="3">
    <source>
        <dbReference type="EMBL" id="GLI63818.1"/>
    </source>
</evidence>
<feature type="compositionally biased region" description="Low complexity" evidence="1">
    <location>
        <begin position="2701"/>
        <end position="2712"/>
    </location>
</feature>
<feature type="region of interest" description="Disordered" evidence="1">
    <location>
        <begin position="1843"/>
        <end position="1863"/>
    </location>
</feature>
<feature type="compositionally biased region" description="Low complexity" evidence="1">
    <location>
        <begin position="2832"/>
        <end position="2841"/>
    </location>
</feature>
<feature type="region of interest" description="Disordered" evidence="1">
    <location>
        <begin position="2678"/>
        <end position="2712"/>
    </location>
</feature>
<dbReference type="PANTHER" id="PTHR19862:SF14">
    <property type="entry name" value="WD REPEAT-CONTAINING PROTEIN 48"/>
    <property type="match status" value="1"/>
</dbReference>